<gene>
    <name evidence="2" type="ORF">HMPREF0647_07135</name>
</gene>
<evidence type="ECO:0000256" key="1">
    <source>
        <dbReference type="SAM" id="SignalP"/>
    </source>
</evidence>
<sequence length="212" mass="23485">MKKLFFLCALAASVMTIASCSKNETYSDQLDRENDAINAYIVKNGINIISEEQFAKQNNTTDTTKNQYVFFNNSGVYLQILEKGTGATIKSGETATVLTRFSEYNILKEAVQLTNKSLYWSNIVDKMSVTNTRGTYTASFNSESSIMANAYKSTSVPSGWLVSIPYVNIGRLIDAKSKLAHVKLIVPSQQGQVSASRGVYPCMYDITFQRGL</sequence>
<dbReference type="EMBL" id="JRNQ01000042">
    <property type="protein sequence ID" value="KGF44336.1"/>
    <property type="molecule type" value="Genomic_DNA"/>
</dbReference>
<feature type="chain" id="PRO_5001915198" description="DUF4827 domain-containing protein" evidence="1">
    <location>
        <begin position="19"/>
        <end position="212"/>
    </location>
</feature>
<dbReference type="Proteomes" id="UP000029525">
    <property type="component" value="Unassembled WGS sequence"/>
</dbReference>
<dbReference type="Gene3D" id="3.10.50.40">
    <property type="match status" value="1"/>
</dbReference>
<dbReference type="OrthoDB" id="1096383at2"/>
<dbReference type="AlphaFoldDB" id="A0A096ACT5"/>
<dbReference type="InterPro" id="IPR032252">
    <property type="entry name" value="DUF4827"/>
</dbReference>
<name>A0A096ACT5_9BACT</name>
<evidence type="ECO:0008006" key="4">
    <source>
        <dbReference type="Google" id="ProtNLM"/>
    </source>
</evidence>
<feature type="signal peptide" evidence="1">
    <location>
        <begin position="1"/>
        <end position="18"/>
    </location>
</feature>
<reference evidence="2 3" key="1">
    <citation type="submission" date="2014-07" db="EMBL/GenBank/DDBJ databases">
        <authorList>
            <person name="McCorrison J."/>
            <person name="Sanka R."/>
            <person name="Torralba M."/>
            <person name="Gillis M."/>
            <person name="Haft D.H."/>
            <person name="Methe B."/>
            <person name="Sutton G."/>
            <person name="Nelson K.E."/>
        </authorList>
    </citation>
    <scope>NUCLEOTIDE SEQUENCE [LARGE SCALE GENOMIC DNA]</scope>
    <source>
        <strain evidence="2 3">DNF00320</strain>
    </source>
</reference>
<dbReference type="InterPro" id="IPR046357">
    <property type="entry name" value="PPIase_dom_sf"/>
</dbReference>
<dbReference type="GO" id="GO:0003755">
    <property type="term" value="F:peptidyl-prolyl cis-trans isomerase activity"/>
    <property type="evidence" value="ECO:0007669"/>
    <property type="project" value="InterPro"/>
</dbReference>
<dbReference type="PROSITE" id="PS51257">
    <property type="entry name" value="PROKAR_LIPOPROTEIN"/>
    <property type="match status" value="1"/>
</dbReference>
<accession>A0A096ACT5</accession>
<evidence type="ECO:0000313" key="2">
    <source>
        <dbReference type="EMBL" id="KGF44336.1"/>
    </source>
</evidence>
<keyword evidence="1" id="KW-0732">Signal</keyword>
<comment type="caution">
    <text evidence="2">The sequence shown here is derived from an EMBL/GenBank/DDBJ whole genome shotgun (WGS) entry which is preliminary data.</text>
</comment>
<dbReference type="GeneID" id="78529899"/>
<dbReference type="RefSeq" id="WP_004337799.1">
    <property type="nucleotide sequence ID" value="NZ_JRNQ01000042.1"/>
</dbReference>
<evidence type="ECO:0000313" key="3">
    <source>
        <dbReference type="Proteomes" id="UP000029525"/>
    </source>
</evidence>
<dbReference type="Pfam" id="PF16109">
    <property type="entry name" value="DUF4827"/>
    <property type="match status" value="1"/>
</dbReference>
<protein>
    <recommendedName>
        <fullName evidence="4">DUF4827 domain-containing protein</fullName>
    </recommendedName>
</protein>
<organism evidence="2 3">
    <name type="scientific">Prevotella bivia DNF00320</name>
    <dbReference type="NCBI Taxonomy" id="1401068"/>
    <lineage>
        <taxon>Bacteria</taxon>
        <taxon>Pseudomonadati</taxon>
        <taxon>Bacteroidota</taxon>
        <taxon>Bacteroidia</taxon>
        <taxon>Bacteroidales</taxon>
        <taxon>Prevotellaceae</taxon>
        <taxon>Prevotella</taxon>
    </lineage>
</organism>
<proteinExistence type="predicted"/>